<dbReference type="PANTHER" id="PTHR47410:SF2">
    <property type="entry name" value="TOLL-LIKE RECEPTOR 7"/>
    <property type="match status" value="1"/>
</dbReference>
<evidence type="ECO:0000256" key="4">
    <source>
        <dbReference type="ARBA" id="ARBA00023136"/>
    </source>
</evidence>
<dbReference type="GO" id="GO:0032755">
    <property type="term" value="P:positive regulation of interleukin-6 production"/>
    <property type="evidence" value="ECO:0007669"/>
    <property type="project" value="TreeGrafter"/>
</dbReference>
<keyword evidence="10" id="KW-1185">Reference proteome</keyword>
<name>A0A662YMF6_ACIRT</name>
<dbReference type="PROSITE" id="PS50104">
    <property type="entry name" value="TIR"/>
    <property type="match status" value="1"/>
</dbReference>
<accession>A0A662YMF6</accession>
<dbReference type="EMBL" id="SCEB01001010">
    <property type="protein sequence ID" value="RXM97612.1"/>
    <property type="molecule type" value="Genomic_DNA"/>
</dbReference>
<gene>
    <name evidence="9" type="ORF">EOD39_14207</name>
</gene>
<dbReference type="GO" id="GO:0038187">
    <property type="term" value="F:pattern recognition receptor activity"/>
    <property type="evidence" value="ECO:0007669"/>
    <property type="project" value="TreeGrafter"/>
</dbReference>
<evidence type="ECO:0000256" key="6">
    <source>
        <dbReference type="ARBA" id="ARBA00023180"/>
    </source>
</evidence>
<dbReference type="Proteomes" id="UP000289886">
    <property type="component" value="Unassembled WGS sequence"/>
</dbReference>
<sequence length="111" mass="13006">MEDKGDTCFQLCLDERDWIPGLPIIDNLSQSIQQSRKTVFVLTNTFLSSGNFKTAFYLAHQLLMDDKSDAIILVFLERSLQSSKYLRLQKRLCRGSVLEWPKNPQAQRYFW</sequence>
<dbReference type="GO" id="GO:0005886">
    <property type="term" value="C:plasma membrane"/>
    <property type="evidence" value="ECO:0007669"/>
    <property type="project" value="TreeGrafter"/>
</dbReference>
<keyword evidence="1" id="KW-0812">Transmembrane</keyword>
<evidence type="ECO:0000256" key="7">
    <source>
        <dbReference type="ARBA" id="ARBA00046288"/>
    </source>
</evidence>
<evidence type="ECO:0000256" key="3">
    <source>
        <dbReference type="ARBA" id="ARBA00022989"/>
    </source>
</evidence>
<keyword evidence="2" id="KW-0732">Signal</keyword>
<evidence type="ECO:0000259" key="8">
    <source>
        <dbReference type="PROSITE" id="PS50104"/>
    </source>
</evidence>
<evidence type="ECO:0000313" key="9">
    <source>
        <dbReference type="EMBL" id="RXM97612.1"/>
    </source>
</evidence>
<keyword evidence="4" id="KW-0472">Membrane</keyword>
<dbReference type="AlphaFoldDB" id="A0A662YMF6"/>
<proteinExistence type="predicted"/>
<dbReference type="GO" id="GO:0007249">
    <property type="term" value="P:canonical NF-kappaB signal transduction"/>
    <property type="evidence" value="ECO:0007669"/>
    <property type="project" value="TreeGrafter"/>
</dbReference>
<dbReference type="InterPro" id="IPR035897">
    <property type="entry name" value="Toll_tir_struct_dom_sf"/>
</dbReference>
<evidence type="ECO:0000256" key="2">
    <source>
        <dbReference type="ARBA" id="ARBA00022729"/>
    </source>
</evidence>
<keyword evidence="6" id="KW-0325">Glycoprotein</keyword>
<keyword evidence="5 9" id="KW-0675">Receptor</keyword>
<comment type="caution">
    <text evidence="9">The sequence shown here is derived from an EMBL/GenBank/DDBJ whole genome shotgun (WGS) entry which is preliminary data.</text>
</comment>
<dbReference type="GO" id="GO:0051607">
    <property type="term" value="P:defense response to virus"/>
    <property type="evidence" value="ECO:0007669"/>
    <property type="project" value="TreeGrafter"/>
</dbReference>
<dbReference type="PANTHER" id="PTHR47410">
    <property type="entry name" value="TOLL-LIKE RECEPTOR 7-RELATED"/>
    <property type="match status" value="1"/>
</dbReference>
<dbReference type="GO" id="GO:0002224">
    <property type="term" value="P:toll-like receptor signaling pathway"/>
    <property type="evidence" value="ECO:0007669"/>
    <property type="project" value="TreeGrafter"/>
</dbReference>
<dbReference type="SUPFAM" id="SSF52200">
    <property type="entry name" value="Toll/Interleukin receptor TIR domain"/>
    <property type="match status" value="1"/>
</dbReference>
<evidence type="ECO:0000256" key="1">
    <source>
        <dbReference type="ARBA" id="ARBA00022692"/>
    </source>
</evidence>
<evidence type="ECO:0000313" key="10">
    <source>
        <dbReference type="Proteomes" id="UP000289886"/>
    </source>
</evidence>
<dbReference type="InterPro" id="IPR000157">
    <property type="entry name" value="TIR_dom"/>
</dbReference>
<organism evidence="9 10">
    <name type="scientific">Acipenser ruthenus</name>
    <name type="common">Sterlet sturgeon</name>
    <dbReference type="NCBI Taxonomy" id="7906"/>
    <lineage>
        <taxon>Eukaryota</taxon>
        <taxon>Metazoa</taxon>
        <taxon>Chordata</taxon>
        <taxon>Craniata</taxon>
        <taxon>Vertebrata</taxon>
        <taxon>Euteleostomi</taxon>
        <taxon>Actinopterygii</taxon>
        <taxon>Chondrostei</taxon>
        <taxon>Acipenseriformes</taxon>
        <taxon>Acipenseridae</taxon>
        <taxon>Acipenser</taxon>
    </lineage>
</organism>
<reference evidence="9 10" key="1">
    <citation type="submission" date="2019-01" db="EMBL/GenBank/DDBJ databases">
        <title>Draft Genome and Complete Hox-Cluster Characterization of the Sterlet Sturgeon (Acipenser ruthenus).</title>
        <authorList>
            <person name="Wei Q."/>
        </authorList>
    </citation>
    <scope>NUCLEOTIDE SEQUENCE [LARGE SCALE GENOMIC DNA]</scope>
    <source>
        <strain evidence="9">WHYD16114868_AA</strain>
        <tissue evidence="9">Blood</tissue>
    </source>
</reference>
<protein>
    <submittedName>
        <fullName evidence="9">Toll-like receptor 7</fullName>
    </submittedName>
</protein>
<dbReference type="Pfam" id="PF01582">
    <property type="entry name" value="TIR"/>
    <property type="match status" value="1"/>
</dbReference>
<keyword evidence="3" id="KW-1133">Transmembrane helix</keyword>
<dbReference type="GO" id="GO:0012505">
    <property type="term" value="C:endomembrane system"/>
    <property type="evidence" value="ECO:0007669"/>
    <property type="project" value="UniProtKB-SubCell"/>
</dbReference>
<evidence type="ECO:0000256" key="5">
    <source>
        <dbReference type="ARBA" id="ARBA00023170"/>
    </source>
</evidence>
<feature type="domain" description="TIR" evidence="8">
    <location>
        <begin position="1"/>
        <end position="111"/>
    </location>
</feature>
<dbReference type="Gene3D" id="3.40.50.10140">
    <property type="entry name" value="Toll/interleukin-1 receptor homology (TIR) domain"/>
    <property type="match status" value="1"/>
</dbReference>
<comment type="subcellular location">
    <subcellularLocation>
        <location evidence="7">Endomembrane system</location>
        <topology evidence="7">Single-pass type I membrane protein</topology>
    </subcellularLocation>
</comment>